<evidence type="ECO:0000256" key="4">
    <source>
        <dbReference type="ARBA" id="ARBA00016218"/>
    </source>
</evidence>
<dbReference type="GO" id="GO:0046654">
    <property type="term" value="P:tetrahydrofolate biosynthetic process"/>
    <property type="evidence" value="ECO:0007669"/>
    <property type="project" value="UniProtKB-UniPathway"/>
</dbReference>
<evidence type="ECO:0000256" key="6">
    <source>
        <dbReference type="ARBA" id="ARBA00022741"/>
    </source>
</evidence>
<dbReference type="CDD" id="cd00483">
    <property type="entry name" value="HPPK"/>
    <property type="match status" value="1"/>
</dbReference>
<evidence type="ECO:0000256" key="5">
    <source>
        <dbReference type="ARBA" id="ARBA00022679"/>
    </source>
</evidence>
<comment type="pathway">
    <text evidence="1">Cofactor biosynthesis; tetrahydrofolate biosynthesis; 2-amino-4-hydroxy-6-hydroxymethyl-7,8-dihydropteridine diphosphate from 7,8-dihydroneopterin triphosphate: step 4/4.</text>
</comment>
<evidence type="ECO:0000313" key="15">
    <source>
        <dbReference type="Proteomes" id="UP000199032"/>
    </source>
</evidence>
<comment type="function">
    <text evidence="10">Catalyzes the transfer of pyrophosphate from adenosine triphosphate (ATP) to 6-hydroxymethyl-7,8-dihydropterin, an enzymatic step in folate biosynthesis pathway.</text>
</comment>
<evidence type="ECO:0000259" key="13">
    <source>
        <dbReference type="PROSITE" id="PS00794"/>
    </source>
</evidence>
<evidence type="ECO:0000256" key="8">
    <source>
        <dbReference type="ARBA" id="ARBA00022840"/>
    </source>
</evidence>
<dbReference type="RefSeq" id="WP_090745412.1">
    <property type="nucleotide sequence ID" value="NZ_CZQA01000001.1"/>
</dbReference>
<dbReference type="PANTHER" id="PTHR43071:SF1">
    <property type="entry name" value="2-AMINO-4-HYDROXY-6-HYDROXYMETHYLDIHYDROPTERIDINE PYROPHOSPHOKINASE"/>
    <property type="match status" value="1"/>
</dbReference>
<dbReference type="SUPFAM" id="SSF55083">
    <property type="entry name" value="6-hydroxymethyl-7,8-dihydropterin pyrophosphokinase, HPPK"/>
    <property type="match status" value="1"/>
</dbReference>
<reference evidence="14 15" key="1">
    <citation type="submission" date="2015-10" db="EMBL/GenBank/DDBJ databases">
        <authorList>
            <person name="Gilbert D.G."/>
        </authorList>
    </citation>
    <scope>NUCLEOTIDE SEQUENCE [LARGE SCALE GENOMIC DNA]</scope>
    <source>
        <strain evidence="14">COMA1</strain>
    </source>
</reference>
<dbReference type="EC" id="2.7.6.3" evidence="3"/>
<dbReference type="GO" id="GO:0016301">
    <property type="term" value="F:kinase activity"/>
    <property type="evidence" value="ECO:0007669"/>
    <property type="project" value="UniProtKB-KW"/>
</dbReference>
<dbReference type="STRING" id="1742972.COMA1_11332"/>
<evidence type="ECO:0000256" key="1">
    <source>
        <dbReference type="ARBA" id="ARBA00005051"/>
    </source>
</evidence>
<protein>
    <recommendedName>
        <fullName evidence="4">2-amino-4-hydroxy-6-hydroxymethyldihydropteridine pyrophosphokinase</fullName>
        <ecNumber evidence="3">2.7.6.3</ecNumber>
    </recommendedName>
    <alternativeName>
        <fullName evidence="11">6-hydroxymethyl-7,8-dihydropterin pyrophosphokinase</fullName>
    </alternativeName>
    <alternativeName>
        <fullName evidence="12">7,8-dihydro-6-hydroxymethylpterin-pyrophosphokinase</fullName>
    </alternativeName>
</protein>
<evidence type="ECO:0000256" key="3">
    <source>
        <dbReference type="ARBA" id="ARBA00013253"/>
    </source>
</evidence>
<dbReference type="NCBIfam" id="TIGR01498">
    <property type="entry name" value="folK"/>
    <property type="match status" value="1"/>
</dbReference>
<dbReference type="Gene3D" id="3.30.70.560">
    <property type="entry name" value="7,8-Dihydro-6-hydroxymethylpterin-pyrophosphokinase HPPK"/>
    <property type="match status" value="1"/>
</dbReference>
<sequence length="183" mass="20726">METVFIGFGSNVGDRVDYCDRAVTLLSLLPHSRLRGVSLLYETEPVRGRTDPGDGWFLNGVVQLETDIKPRSLLTTLQEIERALGRDDDDRSGPRTIDLDILFYGECVIKEPGLTIPHPRLHQRRFVLMPMNELDPQWVHPTFRRSVAHLLTEVSDESHAQLLFPQPSTRYGSRPTCHVPPGS</sequence>
<comment type="similarity">
    <text evidence="2">Belongs to the HPPK family.</text>
</comment>
<keyword evidence="8" id="KW-0067">ATP-binding</keyword>
<keyword evidence="15" id="KW-1185">Reference proteome</keyword>
<feature type="domain" description="7,8-dihydro-6-hydroxymethylpterin-pyrophosphokinase" evidence="13">
    <location>
        <begin position="91"/>
        <end position="102"/>
    </location>
</feature>
<keyword evidence="9" id="KW-0289">Folate biosynthesis</keyword>
<accession>A0A0S4LAX2</accession>
<dbReference type="AlphaFoldDB" id="A0A0S4LAX2"/>
<dbReference type="OrthoDB" id="9808041at2"/>
<dbReference type="InterPro" id="IPR000550">
    <property type="entry name" value="Hppk"/>
</dbReference>
<evidence type="ECO:0000256" key="2">
    <source>
        <dbReference type="ARBA" id="ARBA00005810"/>
    </source>
</evidence>
<proteinExistence type="inferred from homology"/>
<evidence type="ECO:0000313" key="14">
    <source>
        <dbReference type="EMBL" id="CUS33773.1"/>
    </source>
</evidence>
<evidence type="ECO:0000256" key="12">
    <source>
        <dbReference type="ARBA" id="ARBA00033413"/>
    </source>
</evidence>
<dbReference type="PANTHER" id="PTHR43071">
    <property type="entry name" value="2-AMINO-4-HYDROXY-6-HYDROXYMETHYLDIHYDROPTERIDINE PYROPHOSPHOKINASE"/>
    <property type="match status" value="1"/>
</dbReference>
<evidence type="ECO:0000256" key="9">
    <source>
        <dbReference type="ARBA" id="ARBA00022909"/>
    </source>
</evidence>
<name>A0A0S4LAX2_9BACT</name>
<dbReference type="GO" id="GO:0046656">
    <property type="term" value="P:folic acid biosynthetic process"/>
    <property type="evidence" value="ECO:0007669"/>
    <property type="project" value="UniProtKB-KW"/>
</dbReference>
<dbReference type="GO" id="GO:0003848">
    <property type="term" value="F:2-amino-4-hydroxy-6-hydroxymethyldihydropteridine diphosphokinase activity"/>
    <property type="evidence" value="ECO:0007669"/>
    <property type="project" value="UniProtKB-EC"/>
</dbReference>
<keyword evidence="5 14" id="KW-0808">Transferase</keyword>
<keyword evidence="7 14" id="KW-0418">Kinase</keyword>
<evidence type="ECO:0000256" key="7">
    <source>
        <dbReference type="ARBA" id="ARBA00022777"/>
    </source>
</evidence>
<keyword evidence="6" id="KW-0547">Nucleotide-binding</keyword>
<dbReference type="Proteomes" id="UP000199032">
    <property type="component" value="Unassembled WGS sequence"/>
</dbReference>
<organism evidence="14 15">
    <name type="scientific">Candidatus Nitrospira nitrosa</name>
    <dbReference type="NCBI Taxonomy" id="1742972"/>
    <lineage>
        <taxon>Bacteria</taxon>
        <taxon>Pseudomonadati</taxon>
        <taxon>Nitrospirota</taxon>
        <taxon>Nitrospiria</taxon>
        <taxon>Nitrospirales</taxon>
        <taxon>Nitrospiraceae</taxon>
        <taxon>Nitrospira</taxon>
    </lineage>
</organism>
<dbReference type="Pfam" id="PF01288">
    <property type="entry name" value="HPPK"/>
    <property type="match status" value="1"/>
</dbReference>
<dbReference type="UniPathway" id="UPA00077">
    <property type="reaction ID" value="UER00155"/>
</dbReference>
<evidence type="ECO:0000256" key="11">
    <source>
        <dbReference type="ARBA" id="ARBA00029766"/>
    </source>
</evidence>
<dbReference type="PROSITE" id="PS00794">
    <property type="entry name" value="HPPK"/>
    <property type="match status" value="1"/>
</dbReference>
<dbReference type="GO" id="GO:0005524">
    <property type="term" value="F:ATP binding"/>
    <property type="evidence" value="ECO:0007669"/>
    <property type="project" value="UniProtKB-KW"/>
</dbReference>
<gene>
    <name evidence="14" type="primary">folK</name>
    <name evidence="14" type="ORF">COMA1_11332</name>
</gene>
<dbReference type="InterPro" id="IPR035907">
    <property type="entry name" value="Hppk_sf"/>
</dbReference>
<evidence type="ECO:0000256" key="10">
    <source>
        <dbReference type="ARBA" id="ARBA00029409"/>
    </source>
</evidence>
<dbReference type="EMBL" id="CZQA01000001">
    <property type="protein sequence ID" value="CUS33773.1"/>
    <property type="molecule type" value="Genomic_DNA"/>
</dbReference>